<evidence type="ECO:0000256" key="1">
    <source>
        <dbReference type="SAM" id="MobiDB-lite"/>
    </source>
</evidence>
<accession>A0AAU7KE72</accession>
<dbReference type="AlphaFoldDB" id="A0AAU7KE72"/>
<proteinExistence type="predicted"/>
<dbReference type="EMBL" id="CP098827">
    <property type="protein sequence ID" value="XBO69742.1"/>
    <property type="molecule type" value="Genomic_DNA"/>
</dbReference>
<name>A0AAU7KE72_9GAMM</name>
<dbReference type="Pfam" id="PF05929">
    <property type="entry name" value="Phage_GPO"/>
    <property type="match status" value="1"/>
</dbReference>
<gene>
    <name evidence="2" type="ORF">NFG58_14050</name>
</gene>
<protein>
    <submittedName>
        <fullName evidence="2">GPO family capsid scaffolding protein</fullName>
    </submittedName>
</protein>
<evidence type="ECO:0000313" key="2">
    <source>
        <dbReference type="EMBL" id="XBO69742.1"/>
    </source>
</evidence>
<sequence>MNRGHPMPFFRVATEGATTDGRIISRDWITQMAGNYDPKKYGARVWMEHMRGMFHDGPFPALGDVKAVKAEEVEEGKLGLFADIDPTDKLKQINGERQKVYTSIEVDPDFAGTGEAYFVGLAVTDSPASLGTEMLQFSAQQGQASPLAARKQKIDNLFTAAVETELDFSDPAPAPEKGPSLTERVTALFKKHDAKSKAGFDAFSKDLEQTLELFVNRHAALESDLEKRPTAEAFNELKTAHGELQRRFDELYTRLDNEPSTQHHRSRATGNDGGIVTDC</sequence>
<organism evidence="2">
    <name type="scientific">Halomonas sp. RT37</name>
    <dbReference type="NCBI Taxonomy" id="2950872"/>
    <lineage>
        <taxon>Bacteria</taxon>
        <taxon>Pseudomonadati</taxon>
        <taxon>Pseudomonadota</taxon>
        <taxon>Gammaproteobacteria</taxon>
        <taxon>Oceanospirillales</taxon>
        <taxon>Halomonadaceae</taxon>
        <taxon>Halomonas</taxon>
    </lineage>
</organism>
<dbReference type="InterPro" id="IPR009228">
    <property type="entry name" value="Capsid_scaffold_GpO"/>
</dbReference>
<reference evidence="2" key="1">
    <citation type="submission" date="2022-06" db="EMBL/GenBank/DDBJ databases">
        <title>A novel DMS-producing enzyme.</title>
        <authorList>
            <person name="Zhang Y."/>
        </authorList>
    </citation>
    <scope>NUCLEOTIDE SEQUENCE</scope>
    <source>
        <strain evidence="2">RT37</strain>
    </source>
</reference>
<dbReference type="RefSeq" id="WP_348826779.1">
    <property type="nucleotide sequence ID" value="NZ_CP098827.1"/>
</dbReference>
<feature type="region of interest" description="Disordered" evidence="1">
    <location>
        <begin position="256"/>
        <end position="279"/>
    </location>
</feature>